<proteinExistence type="predicted"/>
<gene>
    <name evidence="1" type="ORF">GPM918_LOCUS34616</name>
    <name evidence="2" type="ORF">SRO942_LOCUS35319</name>
</gene>
<comment type="caution">
    <text evidence="1">The sequence shown here is derived from an EMBL/GenBank/DDBJ whole genome shotgun (WGS) entry which is preliminary data.</text>
</comment>
<evidence type="ECO:0000313" key="1">
    <source>
        <dbReference type="EMBL" id="CAF1447771.1"/>
    </source>
</evidence>
<accession>A0A815PED3</accession>
<dbReference type="Proteomes" id="UP000681722">
    <property type="component" value="Unassembled WGS sequence"/>
</dbReference>
<name>A0A815PED3_9BILA</name>
<organism evidence="1 3">
    <name type="scientific">Didymodactylos carnosus</name>
    <dbReference type="NCBI Taxonomy" id="1234261"/>
    <lineage>
        <taxon>Eukaryota</taxon>
        <taxon>Metazoa</taxon>
        <taxon>Spiralia</taxon>
        <taxon>Gnathifera</taxon>
        <taxon>Rotifera</taxon>
        <taxon>Eurotatoria</taxon>
        <taxon>Bdelloidea</taxon>
        <taxon>Philodinida</taxon>
        <taxon>Philodinidae</taxon>
        <taxon>Didymodactylos</taxon>
    </lineage>
</organism>
<dbReference type="EMBL" id="CAJNOQ010019322">
    <property type="protein sequence ID" value="CAF1447771.1"/>
    <property type="molecule type" value="Genomic_DNA"/>
</dbReference>
<evidence type="ECO:0000313" key="2">
    <source>
        <dbReference type="EMBL" id="CAF4322041.1"/>
    </source>
</evidence>
<sequence>MTESSSTNTNSNGQMSVRMYCEQSYHGISIRVLKSAIQKYARRAMYEKGIWCLIELDLFSLFETSEQACLDQKTNIDTSLTVVQILQNCVKIRSNVINRLVAMMSEDVGPVDFYLPIKMRECYEQWIKNRKNKQGRLYLLRMYKYLANAKTKRIRLLSDLRTVYNLPDYLLKDKKELKKLHLQLLEKYEMNDLIKLKETADIMSIDAVYTKILEQLSIKNELVYGIIRK</sequence>
<protein>
    <submittedName>
        <fullName evidence="1">Uncharacterized protein</fullName>
    </submittedName>
</protein>
<reference evidence="1" key="1">
    <citation type="submission" date="2021-02" db="EMBL/GenBank/DDBJ databases">
        <authorList>
            <person name="Nowell W R."/>
        </authorList>
    </citation>
    <scope>NUCLEOTIDE SEQUENCE</scope>
</reference>
<dbReference type="EMBL" id="CAJOBC010084769">
    <property type="protein sequence ID" value="CAF4322041.1"/>
    <property type="molecule type" value="Genomic_DNA"/>
</dbReference>
<dbReference type="AlphaFoldDB" id="A0A815PED3"/>
<keyword evidence="3" id="KW-1185">Reference proteome</keyword>
<dbReference type="Proteomes" id="UP000663829">
    <property type="component" value="Unassembled WGS sequence"/>
</dbReference>
<dbReference type="Gene3D" id="1.20.272.10">
    <property type="match status" value="1"/>
</dbReference>
<evidence type="ECO:0000313" key="3">
    <source>
        <dbReference type="Proteomes" id="UP000663829"/>
    </source>
</evidence>